<reference evidence="3" key="1">
    <citation type="submission" date="2022-06" db="EMBL/GenBank/DDBJ databases">
        <title>Genome sequence of Phormidium yuhuli AB48 isolated from an industrial photobioreactor environment.</title>
        <authorList>
            <person name="Qiu Y."/>
            <person name="Noonan A.J.C."/>
            <person name="Dofher K."/>
            <person name="Koch M."/>
            <person name="Kieft B."/>
            <person name="Lin X."/>
            <person name="Ziels R.M."/>
            <person name="Hallam S.J."/>
        </authorList>
    </citation>
    <scope>NUCLEOTIDE SEQUENCE</scope>
    <source>
        <strain evidence="3">AB48</strain>
    </source>
</reference>
<comment type="pathway">
    <text evidence="1">Cofactor biosynthesis; thiamine diphosphate biosynthesis.</text>
</comment>
<accession>A0ABY5AKP9</accession>
<dbReference type="Proteomes" id="UP001056708">
    <property type="component" value="Chromosome"/>
</dbReference>
<evidence type="ECO:0000313" key="4">
    <source>
        <dbReference type="Proteomes" id="UP001056708"/>
    </source>
</evidence>
<dbReference type="InterPro" id="IPR004305">
    <property type="entry name" value="Thiaminase-2/PQQC"/>
</dbReference>
<dbReference type="SUPFAM" id="SSF48613">
    <property type="entry name" value="Heme oxygenase-like"/>
    <property type="match status" value="1"/>
</dbReference>
<dbReference type="EMBL" id="CP098611">
    <property type="protein sequence ID" value="USR89773.1"/>
    <property type="molecule type" value="Genomic_DNA"/>
</dbReference>
<dbReference type="InterPro" id="IPR016084">
    <property type="entry name" value="Haem_Oase-like_multi-hlx"/>
</dbReference>
<name>A0ABY5AKP9_9CYAN</name>
<feature type="domain" description="Thiaminase-2/PQQC" evidence="2">
    <location>
        <begin position="8"/>
        <end position="204"/>
    </location>
</feature>
<sequence length="208" mass="23776">MTLSSILWQANQDLAQACLQHPFVQGIAQGDLPRQRFSYYVGQDAFFLRAFARAYSVAAAKCTDWETFQVFHRLTQGVLEELQLHDSYSEDWQVNLTAVEAGVSTRRYTDFLLATAWQTDVATIAAAMSPCMRLYLFLGRELAKDGIPDHQYADWICTYGSDEFEPLARQLEEVVDRQGCDSPQLRQTYRYAMDCELAFFEAAWTSFG</sequence>
<organism evidence="3 4">
    <name type="scientific">Phormidium yuhuli AB48</name>
    <dbReference type="NCBI Taxonomy" id="2940671"/>
    <lineage>
        <taxon>Bacteria</taxon>
        <taxon>Bacillati</taxon>
        <taxon>Cyanobacteriota</taxon>
        <taxon>Cyanophyceae</taxon>
        <taxon>Oscillatoriophycideae</taxon>
        <taxon>Oscillatoriales</taxon>
        <taxon>Oscillatoriaceae</taxon>
        <taxon>Phormidium</taxon>
        <taxon>Phormidium yuhuli</taxon>
    </lineage>
</organism>
<dbReference type="RefSeq" id="WP_252660947.1">
    <property type="nucleotide sequence ID" value="NZ_CP098611.1"/>
</dbReference>
<dbReference type="PANTHER" id="PTHR43198">
    <property type="entry name" value="BIFUNCTIONAL TH2 PROTEIN"/>
    <property type="match status" value="1"/>
</dbReference>
<dbReference type="Gene3D" id="1.20.910.10">
    <property type="entry name" value="Heme oxygenase-like"/>
    <property type="match status" value="1"/>
</dbReference>
<evidence type="ECO:0000256" key="1">
    <source>
        <dbReference type="ARBA" id="ARBA00004948"/>
    </source>
</evidence>
<keyword evidence="4" id="KW-1185">Reference proteome</keyword>
<dbReference type="InterPro" id="IPR050967">
    <property type="entry name" value="Thiamine_Salvage_TenA"/>
</dbReference>
<proteinExistence type="predicted"/>
<evidence type="ECO:0000313" key="3">
    <source>
        <dbReference type="EMBL" id="USR89773.1"/>
    </source>
</evidence>
<dbReference type="PANTHER" id="PTHR43198:SF2">
    <property type="entry name" value="SI:CH1073-67J19.1-RELATED"/>
    <property type="match status" value="1"/>
</dbReference>
<gene>
    <name evidence="3" type="ORF">NEA10_12930</name>
</gene>
<protein>
    <submittedName>
        <fullName evidence="3">TenA family protein</fullName>
    </submittedName>
</protein>
<dbReference type="CDD" id="cd19368">
    <property type="entry name" value="TenA_C_AtTH2-like"/>
    <property type="match status" value="1"/>
</dbReference>
<evidence type="ECO:0000259" key="2">
    <source>
        <dbReference type="Pfam" id="PF03070"/>
    </source>
</evidence>
<dbReference type="Pfam" id="PF03070">
    <property type="entry name" value="TENA_THI-4"/>
    <property type="match status" value="1"/>
</dbReference>